<evidence type="ECO:0000256" key="1">
    <source>
        <dbReference type="ARBA" id="ARBA00004141"/>
    </source>
</evidence>
<dbReference type="GO" id="GO:0016020">
    <property type="term" value="C:membrane"/>
    <property type="evidence" value="ECO:0007669"/>
    <property type="project" value="UniProtKB-SubCell"/>
</dbReference>
<comment type="subcellular location">
    <subcellularLocation>
        <location evidence="1 8">Membrane</location>
        <topology evidence="1 8">Multi-pass membrane protein</topology>
    </subcellularLocation>
</comment>
<evidence type="ECO:0000313" key="10">
    <source>
        <dbReference type="Proteomes" id="UP000298416"/>
    </source>
</evidence>
<feature type="transmembrane region" description="Helical" evidence="8">
    <location>
        <begin position="103"/>
        <end position="128"/>
    </location>
</feature>
<dbReference type="GO" id="GO:0005737">
    <property type="term" value="C:cytoplasm"/>
    <property type="evidence" value="ECO:0007669"/>
    <property type="project" value="UniProtKB-ARBA"/>
</dbReference>
<dbReference type="Proteomes" id="UP000298416">
    <property type="component" value="Unassembled WGS sequence"/>
</dbReference>
<gene>
    <name evidence="9" type="ORF">SASPL_152231</name>
</gene>
<comment type="similarity">
    <text evidence="7 8">Belongs to the SFT2 family.</text>
</comment>
<dbReference type="AlphaFoldDB" id="A0A8X8W369"/>
<dbReference type="InterPro" id="IPR007305">
    <property type="entry name" value="Vesicle_transpt_Got1/SFT2"/>
</dbReference>
<keyword evidence="10" id="KW-1185">Reference proteome</keyword>
<dbReference type="GO" id="GO:0015031">
    <property type="term" value="P:protein transport"/>
    <property type="evidence" value="ECO:0007669"/>
    <property type="project" value="UniProtKB-KW"/>
</dbReference>
<comment type="function">
    <text evidence="8">May be involved in fusion of retrograde transport vesicles derived from an endocytic compartment with the Golgi complex.</text>
</comment>
<evidence type="ECO:0000256" key="2">
    <source>
        <dbReference type="ARBA" id="ARBA00022448"/>
    </source>
</evidence>
<evidence type="ECO:0000256" key="6">
    <source>
        <dbReference type="ARBA" id="ARBA00023136"/>
    </source>
</evidence>
<evidence type="ECO:0000256" key="3">
    <source>
        <dbReference type="ARBA" id="ARBA00022692"/>
    </source>
</evidence>
<comment type="caution">
    <text evidence="8">Lacks conserved residue(s) required for the propagation of feature annotation.</text>
</comment>
<evidence type="ECO:0000256" key="8">
    <source>
        <dbReference type="RuleBase" id="RU363111"/>
    </source>
</evidence>
<keyword evidence="6 8" id="KW-0472">Membrane</keyword>
<reference evidence="9" key="2">
    <citation type="submission" date="2020-08" db="EMBL/GenBank/DDBJ databases">
        <title>Plant Genome Project.</title>
        <authorList>
            <person name="Zhang R.-G."/>
        </authorList>
    </citation>
    <scope>NUCLEOTIDE SEQUENCE</scope>
    <source>
        <strain evidence="9">Huo1</strain>
        <tissue evidence="9">Leaf</tissue>
    </source>
</reference>
<comment type="caution">
    <text evidence="9">The sequence shown here is derived from an EMBL/GenBank/DDBJ whole genome shotgun (WGS) entry which is preliminary data.</text>
</comment>
<proteinExistence type="inferred from homology"/>
<keyword evidence="5 8" id="KW-1133">Transmembrane helix</keyword>
<evidence type="ECO:0000256" key="4">
    <source>
        <dbReference type="ARBA" id="ARBA00022927"/>
    </source>
</evidence>
<dbReference type="InterPro" id="IPR011691">
    <property type="entry name" value="Vesicle_transpt_SFT2"/>
</dbReference>
<evidence type="ECO:0000256" key="7">
    <source>
        <dbReference type="ARBA" id="ARBA00025800"/>
    </source>
</evidence>
<organism evidence="9">
    <name type="scientific">Salvia splendens</name>
    <name type="common">Scarlet sage</name>
    <dbReference type="NCBI Taxonomy" id="180675"/>
    <lineage>
        <taxon>Eukaryota</taxon>
        <taxon>Viridiplantae</taxon>
        <taxon>Streptophyta</taxon>
        <taxon>Embryophyta</taxon>
        <taxon>Tracheophyta</taxon>
        <taxon>Spermatophyta</taxon>
        <taxon>Magnoliopsida</taxon>
        <taxon>eudicotyledons</taxon>
        <taxon>Gunneridae</taxon>
        <taxon>Pentapetalae</taxon>
        <taxon>asterids</taxon>
        <taxon>lamiids</taxon>
        <taxon>Lamiales</taxon>
        <taxon>Lamiaceae</taxon>
        <taxon>Nepetoideae</taxon>
        <taxon>Mentheae</taxon>
        <taxon>Salviinae</taxon>
        <taxon>Salvia</taxon>
        <taxon>Salvia subgen. Calosphace</taxon>
        <taxon>core Calosphace</taxon>
    </lineage>
</organism>
<evidence type="ECO:0000313" key="9">
    <source>
        <dbReference type="EMBL" id="KAG6387049.1"/>
    </source>
</evidence>
<dbReference type="GO" id="GO:0012505">
    <property type="term" value="C:endomembrane system"/>
    <property type="evidence" value="ECO:0007669"/>
    <property type="project" value="UniProtKB-ARBA"/>
</dbReference>
<evidence type="ECO:0000256" key="5">
    <source>
        <dbReference type="ARBA" id="ARBA00022989"/>
    </source>
</evidence>
<feature type="transmembrane region" description="Helical" evidence="8">
    <location>
        <begin position="135"/>
        <end position="153"/>
    </location>
</feature>
<dbReference type="PANTHER" id="PTHR23137">
    <property type="entry name" value="VESICLE TRANSPORT PROTEIN-RELATED"/>
    <property type="match status" value="1"/>
</dbReference>
<feature type="transmembrane region" description="Helical" evidence="8">
    <location>
        <begin position="173"/>
        <end position="201"/>
    </location>
</feature>
<accession>A0A8X8W369</accession>
<keyword evidence="2 8" id="KW-0813">Transport</keyword>
<name>A0A8X8W369_SALSN</name>
<keyword evidence="3 8" id="KW-0812">Transmembrane</keyword>
<dbReference type="GO" id="GO:0016192">
    <property type="term" value="P:vesicle-mediated transport"/>
    <property type="evidence" value="ECO:0007669"/>
    <property type="project" value="InterPro"/>
</dbReference>
<dbReference type="PANTHER" id="PTHR23137:SF36">
    <property type="entry name" value="VESICLE TRANSPORT PROTEIN SFT2C"/>
    <property type="match status" value="1"/>
</dbReference>
<dbReference type="EMBL" id="PNBA02000021">
    <property type="protein sequence ID" value="KAG6387049.1"/>
    <property type="molecule type" value="Genomic_DNA"/>
</dbReference>
<dbReference type="Pfam" id="PF04178">
    <property type="entry name" value="Got1"/>
    <property type="match status" value="1"/>
</dbReference>
<protein>
    <recommendedName>
        <fullName evidence="8">Vesicle transport protein</fullName>
    </recommendedName>
</protein>
<sequence length="266" mass="29172">MQKTAQSWFAGGPNSDLDKTSSSLLADWNAYASASEPAAADSQFDLEAAVFISRQVIIVSIACHLHPKTLHLFPNLNRVTKGVRDLPGSFNSATSSVPSGQSLVYFGFFLGAGFFFIFIAFTIFLPVMVLKPQKFAICFTIGCAFIVGSFFALRGPKNQLSHMLSKERLPFTIGFLGSMVGTICVSMVLHSYILSVFFSVLQHSPPLFSDASEDDSPNLRNAISGFEVSILQWLHLHPQYARERAESKLPRSTETLAAMLPCKFDA</sequence>
<keyword evidence="4 8" id="KW-0653">Protein transport</keyword>
<reference evidence="9" key="1">
    <citation type="submission" date="2018-01" db="EMBL/GenBank/DDBJ databases">
        <authorList>
            <person name="Mao J.F."/>
        </authorList>
    </citation>
    <scope>NUCLEOTIDE SEQUENCE</scope>
    <source>
        <strain evidence="9">Huo1</strain>
        <tissue evidence="9">Leaf</tissue>
    </source>
</reference>